<accession>A0A381SRH1</accession>
<dbReference type="AlphaFoldDB" id="A0A381SRH1"/>
<dbReference type="InterPro" id="IPR036280">
    <property type="entry name" value="Multihaem_cyt_sf"/>
</dbReference>
<proteinExistence type="predicted"/>
<dbReference type="Gene3D" id="2.40.30.180">
    <property type="entry name" value="Ubiquitin-activating enzyme E1, FCCH domain"/>
    <property type="match status" value="1"/>
</dbReference>
<gene>
    <name evidence="3" type="ORF">METZ01_LOCUS59440</name>
</gene>
<feature type="transmembrane region" description="Helical" evidence="2">
    <location>
        <begin position="691"/>
        <end position="712"/>
    </location>
</feature>
<dbReference type="EMBL" id="UINC01003469">
    <property type="protein sequence ID" value="SVA06586.1"/>
    <property type="molecule type" value="Genomic_DNA"/>
</dbReference>
<evidence type="ECO:0008006" key="4">
    <source>
        <dbReference type="Google" id="ProtNLM"/>
    </source>
</evidence>
<keyword evidence="2" id="KW-0472">Membrane</keyword>
<protein>
    <recommendedName>
        <fullName evidence="4">Cytochrome c-552/4 domain-containing protein</fullName>
    </recommendedName>
</protein>
<reference evidence="3" key="1">
    <citation type="submission" date="2018-05" db="EMBL/GenBank/DDBJ databases">
        <authorList>
            <person name="Lanie J.A."/>
            <person name="Ng W.-L."/>
            <person name="Kazmierczak K.M."/>
            <person name="Andrzejewski T.M."/>
            <person name="Davidsen T.M."/>
            <person name="Wayne K.J."/>
            <person name="Tettelin H."/>
            <person name="Glass J.I."/>
            <person name="Rusch D."/>
            <person name="Podicherti R."/>
            <person name="Tsui H.-C.T."/>
            <person name="Winkler M.E."/>
        </authorList>
    </citation>
    <scope>NUCLEOTIDE SEQUENCE</scope>
</reference>
<evidence type="ECO:0000256" key="2">
    <source>
        <dbReference type="SAM" id="Phobius"/>
    </source>
</evidence>
<organism evidence="3">
    <name type="scientific">marine metagenome</name>
    <dbReference type="NCBI Taxonomy" id="408172"/>
    <lineage>
        <taxon>unclassified sequences</taxon>
        <taxon>metagenomes</taxon>
        <taxon>ecological metagenomes</taxon>
    </lineage>
</organism>
<dbReference type="InterPro" id="IPR042302">
    <property type="entry name" value="E1_FCCH_sf"/>
</dbReference>
<evidence type="ECO:0000313" key="3">
    <source>
        <dbReference type="EMBL" id="SVA06586.1"/>
    </source>
</evidence>
<dbReference type="InterPro" id="IPR051829">
    <property type="entry name" value="Multiheme_Cytochr_ET"/>
</dbReference>
<keyword evidence="2" id="KW-0812">Transmembrane</keyword>
<sequence length="729" mass="80336">MIQVIRTLLPLVLLFGAFAFSQAAEKGKGHGDGHDGNRASITHLIELWDDKDKQIKSTDAQPRPLSMRNTCGKCHDYDTMAAGWHFHSGSTNVLSGRVGEPWVLTDNRIRTQIPISNRGWKGTYKPSDVDLNAWKFLKKFSSHFPGGNYGEMVPSEDEGDEEEVDTSELFRWEISGKYEINCLACHHADRKQNQSDAALQAAKENYRWAATVASGLASVKGTASELEDFYDPEFDGYKIITSYDKSRFDSNNMVFLDIVRKPPSNRCYYCHSTQDLNPVATISSIVETNGTATVTTTNPHSFKTGDEVIINGSTGESSGEYNTIHTIARTGNAAFTVSVTSGTGVAEGSMLVSRNPGKDEWMHNEDVHLASGMSCADCHRNGVDHMISRGDIEPLKNPHGSEDYLKAYEPKKVASYSCQGCHMGNPNADDPAARMGGHLGAPVPEHKGIPPVHFEKLSCTACHSGRLPIENTARVRTARMHKLGRHGPHGRISPQLPHVVTPVFARMTDGKIGPHNMIWPSFWGAQTNGVVKPLAPDLVREIAEDELGIEIAEPERVNDWIELTEKQIGKVLKLIGEYEWELEEGEPEPVYVAGGRLYSLSNGDVISTNHDAAEPYKWPIAHDVRPAAQSLGSNGRCADCHDKNSPFIFGQVEVDTPIKPAEKQTVAMTEFGELDRSYFQMFAFTFLFRPWLKVVVILSCVLLGMVLLLFALKGLDVVVKASGTKASDE</sequence>
<keyword evidence="2" id="KW-1133">Transmembrane helix</keyword>
<evidence type="ECO:0000256" key="1">
    <source>
        <dbReference type="ARBA" id="ARBA00022729"/>
    </source>
</evidence>
<name>A0A381SRH1_9ZZZZ</name>
<dbReference type="PANTHER" id="PTHR35038">
    <property type="entry name" value="DISSIMILATORY SULFITE REDUCTASE SIRA"/>
    <property type="match status" value="1"/>
</dbReference>
<keyword evidence="1" id="KW-0732">Signal</keyword>
<dbReference type="SUPFAM" id="SSF48695">
    <property type="entry name" value="Multiheme cytochromes"/>
    <property type="match status" value="1"/>
</dbReference>